<protein>
    <submittedName>
        <fullName evidence="2">Uncharacterized protein</fullName>
    </submittedName>
</protein>
<organism evidence="2 3">
    <name type="scientific">Ravibacter arvi</name>
    <dbReference type="NCBI Taxonomy" id="2051041"/>
    <lineage>
        <taxon>Bacteria</taxon>
        <taxon>Pseudomonadati</taxon>
        <taxon>Bacteroidota</taxon>
        <taxon>Cytophagia</taxon>
        <taxon>Cytophagales</taxon>
        <taxon>Spirosomataceae</taxon>
        <taxon>Ravibacter</taxon>
    </lineage>
</organism>
<accession>A0ABP8M0J7</accession>
<keyword evidence="3" id="KW-1185">Reference proteome</keyword>
<dbReference type="Proteomes" id="UP001501508">
    <property type="component" value="Unassembled WGS sequence"/>
</dbReference>
<gene>
    <name evidence="2" type="ORF">GCM10023091_24320</name>
</gene>
<evidence type="ECO:0000256" key="1">
    <source>
        <dbReference type="SAM" id="MobiDB-lite"/>
    </source>
</evidence>
<feature type="region of interest" description="Disordered" evidence="1">
    <location>
        <begin position="1"/>
        <end position="28"/>
    </location>
</feature>
<name>A0ABP8M0J7_9BACT</name>
<reference evidence="3" key="1">
    <citation type="journal article" date="2019" name="Int. J. Syst. Evol. Microbiol.">
        <title>The Global Catalogue of Microorganisms (GCM) 10K type strain sequencing project: providing services to taxonomists for standard genome sequencing and annotation.</title>
        <authorList>
            <consortium name="The Broad Institute Genomics Platform"/>
            <consortium name="The Broad Institute Genome Sequencing Center for Infectious Disease"/>
            <person name="Wu L."/>
            <person name="Ma J."/>
        </authorList>
    </citation>
    <scope>NUCLEOTIDE SEQUENCE [LARGE SCALE GENOMIC DNA]</scope>
    <source>
        <strain evidence="3">JCM 31920</strain>
    </source>
</reference>
<comment type="caution">
    <text evidence="2">The sequence shown here is derived from an EMBL/GenBank/DDBJ whole genome shotgun (WGS) entry which is preliminary data.</text>
</comment>
<dbReference type="EMBL" id="BAABEY010000024">
    <property type="protein sequence ID" value="GAA4440540.1"/>
    <property type="molecule type" value="Genomic_DNA"/>
</dbReference>
<proteinExistence type="predicted"/>
<evidence type="ECO:0000313" key="3">
    <source>
        <dbReference type="Proteomes" id="UP001501508"/>
    </source>
</evidence>
<sequence length="199" mass="22179">MFLGCEKDQLESPKASVEGDKLTNKKNREARMGPGFSWELETTNHNVPAEYNDTGTSRQYYLKGSQSYTRTITLKVTKTSATTPDSLKFHVYEPLHSCIILSSVSASMGTATYKTWGEHHSGFYYEYKGYEWKIPVSTMNSSPIGTTATFVFTARSPHGISGSCIEGSVTAKMNFPANIPSSYNFWDGDYMPFLINPSI</sequence>
<evidence type="ECO:0000313" key="2">
    <source>
        <dbReference type="EMBL" id="GAA4440540.1"/>
    </source>
</evidence>